<dbReference type="FunFam" id="3.30.160.60:FF:000125">
    <property type="entry name" value="Putative zinc finger protein 143"/>
    <property type="match status" value="1"/>
</dbReference>
<keyword evidence="3" id="KW-0677">Repeat</keyword>
<feature type="domain" description="C2H2-type" evidence="9">
    <location>
        <begin position="589"/>
        <end position="616"/>
    </location>
</feature>
<dbReference type="PROSITE" id="PS00028">
    <property type="entry name" value="ZINC_FINGER_C2H2_1"/>
    <property type="match status" value="3"/>
</dbReference>
<dbReference type="GO" id="GO:0000981">
    <property type="term" value="F:DNA-binding transcription factor activity, RNA polymerase II-specific"/>
    <property type="evidence" value="ECO:0007669"/>
    <property type="project" value="TreeGrafter"/>
</dbReference>
<dbReference type="FunFam" id="3.30.160.60:FF:000018">
    <property type="entry name" value="Krueppel-like factor 15"/>
    <property type="match status" value="1"/>
</dbReference>
<accession>A0A564Y6Z3</accession>
<dbReference type="InterPro" id="IPR013087">
    <property type="entry name" value="Znf_C2H2_type"/>
</dbReference>
<evidence type="ECO:0000256" key="2">
    <source>
        <dbReference type="ARBA" id="ARBA00022723"/>
    </source>
</evidence>
<gene>
    <name evidence="10" type="ORF">WMSIL1_LOCUS3516</name>
</gene>
<feature type="region of interest" description="Disordered" evidence="8">
    <location>
        <begin position="465"/>
        <end position="530"/>
    </location>
</feature>
<evidence type="ECO:0000256" key="7">
    <source>
        <dbReference type="PROSITE-ProRule" id="PRU00042"/>
    </source>
</evidence>
<feature type="domain" description="C2H2-type" evidence="9">
    <location>
        <begin position="529"/>
        <end position="558"/>
    </location>
</feature>
<keyword evidence="11" id="KW-1185">Reference proteome</keyword>
<dbReference type="AlphaFoldDB" id="A0A564Y6Z3"/>
<feature type="domain" description="C2H2-type" evidence="9">
    <location>
        <begin position="559"/>
        <end position="588"/>
    </location>
</feature>
<evidence type="ECO:0000256" key="1">
    <source>
        <dbReference type="ARBA" id="ARBA00004123"/>
    </source>
</evidence>
<dbReference type="FunFam" id="3.30.160.60:FF:000100">
    <property type="entry name" value="Zinc finger 45-like"/>
    <property type="match status" value="1"/>
</dbReference>
<feature type="compositionally biased region" description="Polar residues" evidence="8">
    <location>
        <begin position="623"/>
        <end position="635"/>
    </location>
</feature>
<name>A0A564Y6Z3_HYMDI</name>
<dbReference type="GO" id="GO:0008270">
    <property type="term" value="F:zinc ion binding"/>
    <property type="evidence" value="ECO:0007669"/>
    <property type="project" value="UniProtKB-KW"/>
</dbReference>
<keyword evidence="5" id="KW-0862">Zinc</keyword>
<dbReference type="PROSITE" id="PS50157">
    <property type="entry name" value="ZINC_FINGER_C2H2_2"/>
    <property type="match status" value="3"/>
</dbReference>
<keyword evidence="2" id="KW-0479">Metal-binding</keyword>
<sequence length="668" mass="74361">MSSSRGAFAPQFSNDYFLQSDSNLMTCVNDAICDMPSTCSGHCLNLSTRSSVPQSTMASENGIGVSHPKYPYTSSSSHLVYSHQMSESHVSIPQPMEGYQMDRSFYKNLEDNCFPSSAPPEAPTCMGNFNSSQHEFNFYCSQNIPEQSSCDTTLPDGIPVQPSTFSERPPMPACIRPSPNRFGPNGRSLSTGQAPSLYYEKGWNAGGNDFYTQRNTDLPPQPLNNVNPAPPRTCCGNMPFNSRSEITSLAVEENAVNIFSMTPSQHHRHCPHIQPTIPCHQRQTVKPQPQEAHQNSYYDNQSGFYEMSSRKASSAYSGSYSTEPLYSINPTSCPEGSANGGHFSMKAYMEEDDDISQQLHSTNLGPTPPKQMPINFHHRPTDELQFAHSYTNGSLMFPSRQEQHRKLSLNHLPTQHMDGYQENFLYPPSEEQSEDTLLSEEMISPCDDDFQNSYADAVNLDDIKTPQLLDCQPPSSYRHKSGSTERPHRGNKRANLNWSSPESTSPPQSTTGGNTGSTVRQSPNQANIHTCPYPGCPKRYSKSSHLKAHVRTHTGEKPYVCNFPDCTWKFARSDELTRHKRKHTGEKPFGCETCNRRFTRSDHLQLHKRTHESSHNNNNNPPASTVISGSPQTNSLPPPITSHMSKNMSRGAAIHPPPVKTSSTPPLC</sequence>
<feature type="compositionally biased region" description="Low complexity" evidence="8">
    <location>
        <begin position="499"/>
        <end position="518"/>
    </location>
</feature>
<evidence type="ECO:0000256" key="5">
    <source>
        <dbReference type="ARBA" id="ARBA00022833"/>
    </source>
</evidence>
<dbReference type="Pfam" id="PF00096">
    <property type="entry name" value="zf-C2H2"/>
    <property type="match status" value="3"/>
</dbReference>
<feature type="region of interest" description="Disordered" evidence="8">
    <location>
        <begin position="608"/>
        <end position="668"/>
    </location>
</feature>
<dbReference type="PANTHER" id="PTHR23235">
    <property type="entry name" value="KRUEPPEL-LIKE TRANSCRIPTION FACTOR"/>
    <property type="match status" value="1"/>
</dbReference>
<dbReference type="SUPFAM" id="SSF57667">
    <property type="entry name" value="beta-beta-alpha zinc fingers"/>
    <property type="match status" value="2"/>
</dbReference>
<protein>
    <recommendedName>
        <fullName evidence="9">C2H2-type domain-containing protein</fullName>
    </recommendedName>
</protein>
<evidence type="ECO:0000256" key="6">
    <source>
        <dbReference type="ARBA" id="ARBA00023242"/>
    </source>
</evidence>
<dbReference type="InterPro" id="IPR036236">
    <property type="entry name" value="Znf_C2H2_sf"/>
</dbReference>
<dbReference type="SMART" id="SM00355">
    <property type="entry name" value="ZnF_C2H2"/>
    <property type="match status" value="3"/>
</dbReference>
<evidence type="ECO:0000313" key="11">
    <source>
        <dbReference type="Proteomes" id="UP000321570"/>
    </source>
</evidence>
<reference evidence="10 11" key="1">
    <citation type="submission" date="2019-07" db="EMBL/GenBank/DDBJ databases">
        <authorList>
            <person name="Jastrzebski P J."/>
            <person name="Paukszto L."/>
            <person name="Jastrzebski P J."/>
        </authorList>
    </citation>
    <scope>NUCLEOTIDE SEQUENCE [LARGE SCALE GENOMIC DNA]</scope>
    <source>
        <strain evidence="10 11">WMS-il1</strain>
    </source>
</reference>
<keyword evidence="4 7" id="KW-0863">Zinc-finger</keyword>
<evidence type="ECO:0000313" key="10">
    <source>
        <dbReference type="EMBL" id="VUZ43011.1"/>
    </source>
</evidence>
<dbReference type="Proteomes" id="UP000321570">
    <property type="component" value="Unassembled WGS sequence"/>
</dbReference>
<feature type="compositionally biased region" description="Polar residues" evidence="8">
    <location>
        <begin position="519"/>
        <end position="528"/>
    </location>
</feature>
<evidence type="ECO:0000256" key="8">
    <source>
        <dbReference type="SAM" id="MobiDB-lite"/>
    </source>
</evidence>
<evidence type="ECO:0000259" key="9">
    <source>
        <dbReference type="PROSITE" id="PS50157"/>
    </source>
</evidence>
<keyword evidence="6" id="KW-0539">Nucleus</keyword>
<dbReference type="GO" id="GO:0000978">
    <property type="term" value="F:RNA polymerase II cis-regulatory region sequence-specific DNA binding"/>
    <property type="evidence" value="ECO:0007669"/>
    <property type="project" value="TreeGrafter"/>
</dbReference>
<evidence type="ECO:0000256" key="4">
    <source>
        <dbReference type="ARBA" id="ARBA00022771"/>
    </source>
</evidence>
<proteinExistence type="predicted"/>
<evidence type="ECO:0000256" key="3">
    <source>
        <dbReference type="ARBA" id="ARBA00022737"/>
    </source>
</evidence>
<comment type="subcellular location">
    <subcellularLocation>
        <location evidence="1">Nucleus</location>
    </subcellularLocation>
</comment>
<organism evidence="10 11">
    <name type="scientific">Hymenolepis diminuta</name>
    <name type="common">Rat tapeworm</name>
    <dbReference type="NCBI Taxonomy" id="6216"/>
    <lineage>
        <taxon>Eukaryota</taxon>
        <taxon>Metazoa</taxon>
        <taxon>Spiralia</taxon>
        <taxon>Lophotrochozoa</taxon>
        <taxon>Platyhelminthes</taxon>
        <taxon>Cestoda</taxon>
        <taxon>Eucestoda</taxon>
        <taxon>Cyclophyllidea</taxon>
        <taxon>Hymenolepididae</taxon>
        <taxon>Hymenolepis</taxon>
    </lineage>
</organism>
<dbReference type="PANTHER" id="PTHR23235:SF166">
    <property type="entry name" value="DENDRITIC ARBOR REDUCTION PROTEIN 1"/>
    <property type="match status" value="1"/>
</dbReference>
<dbReference type="GO" id="GO:0005634">
    <property type="term" value="C:nucleus"/>
    <property type="evidence" value="ECO:0007669"/>
    <property type="project" value="UniProtKB-SubCell"/>
</dbReference>
<dbReference type="Gene3D" id="3.30.160.60">
    <property type="entry name" value="Classic Zinc Finger"/>
    <property type="match status" value="3"/>
</dbReference>
<dbReference type="EMBL" id="CABIJS010000110">
    <property type="protein sequence ID" value="VUZ43011.1"/>
    <property type="molecule type" value="Genomic_DNA"/>
</dbReference>